<keyword evidence="4 5" id="KW-0694">RNA-binding</keyword>
<evidence type="ECO:0000256" key="3">
    <source>
        <dbReference type="ARBA" id="ARBA00022691"/>
    </source>
</evidence>
<comment type="caution">
    <text evidence="7">The sequence shown here is derived from an EMBL/GenBank/DDBJ whole genome shotgun (WGS) entry which is preliminary data.</text>
</comment>
<accession>A0A7W8HPY7</accession>
<feature type="active site" description="Nucleophile" evidence="5">
    <location>
        <position position="361"/>
    </location>
</feature>
<feature type="domain" description="SAM-dependent MTase RsmB/NOP-type" evidence="6">
    <location>
        <begin position="147"/>
        <end position="430"/>
    </location>
</feature>
<gene>
    <name evidence="7" type="ORF">HNR26_002196</name>
</gene>
<dbReference type="AlphaFoldDB" id="A0A7W8HPY7"/>
<dbReference type="GO" id="GO:0008173">
    <property type="term" value="F:RNA methyltransferase activity"/>
    <property type="evidence" value="ECO:0007669"/>
    <property type="project" value="InterPro"/>
</dbReference>
<protein>
    <submittedName>
        <fullName evidence="7">16S rRNA (Cytosine967-C5)-methyltransferase</fullName>
        <ecNumber evidence="7">2.1.1.176</ecNumber>
    </submittedName>
</protein>
<proteinExistence type="inferred from homology"/>
<dbReference type="Pfam" id="PF01189">
    <property type="entry name" value="Methyltr_RsmB-F"/>
    <property type="match status" value="1"/>
</dbReference>
<keyword evidence="8" id="KW-1185">Reference proteome</keyword>
<keyword evidence="1 5" id="KW-0489">Methyltransferase</keyword>
<dbReference type="GO" id="GO:0001510">
    <property type="term" value="P:RNA methylation"/>
    <property type="evidence" value="ECO:0007669"/>
    <property type="project" value="InterPro"/>
</dbReference>
<evidence type="ECO:0000313" key="8">
    <source>
        <dbReference type="Proteomes" id="UP000550895"/>
    </source>
</evidence>
<evidence type="ECO:0000313" key="7">
    <source>
        <dbReference type="EMBL" id="MBB5276144.1"/>
    </source>
</evidence>
<dbReference type="InterPro" id="IPR023267">
    <property type="entry name" value="RCMT"/>
</dbReference>
<dbReference type="PANTHER" id="PTHR22807:SF53">
    <property type="entry name" value="RIBOSOMAL RNA SMALL SUBUNIT METHYLTRANSFERASE B-RELATED"/>
    <property type="match status" value="1"/>
</dbReference>
<keyword evidence="2 5" id="KW-0808">Transferase</keyword>
<evidence type="ECO:0000259" key="6">
    <source>
        <dbReference type="PROSITE" id="PS51686"/>
    </source>
</evidence>
<reference evidence="7 8" key="1">
    <citation type="submission" date="2020-08" db="EMBL/GenBank/DDBJ databases">
        <title>Genomic Encyclopedia of Type Strains, Phase IV (KMG-IV): sequencing the most valuable type-strain genomes for metagenomic binning, comparative biology and taxonomic classification.</title>
        <authorList>
            <person name="Goeker M."/>
        </authorList>
    </citation>
    <scope>NUCLEOTIDE SEQUENCE [LARGE SCALE GENOMIC DNA]</scope>
    <source>
        <strain evidence="7 8">DSM 26376</strain>
    </source>
</reference>
<evidence type="ECO:0000256" key="2">
    <source>
        <dbReference type="ARBA" id="ARBA00022679"/>
    </source>
</evidence>
<dbReference type="InterPro" id="IPR054728">
    <property type="entry name" value="RsmB-like_ferredoxin"/>
</dbReference>
<dbReference type="CDD" id="cd02440">
    <property type="entry name" value="AdoMet_MTases"/>
    <property type="match status" value="1"/>
</dbReference>
<dbReference type="EC" id="2.1.1.176" evidence="7"/>
<dbReference type="SUPFAM" id="SSF53335">
    <property type="entry name" value="S-adenosyl-L-methionine-dependent methyltransferases"/>
    <property type="match status" value="1"/>
</dbReference>
<feature type="binding site" evidence="5">
    <location>
        <position position="308"/>
    </location>
    <ligand>
        <name>S-adenosyl-L-methionine</name>
        <dbReference type="ChEBI" id="CHEBI:59789"/>
    </ligand>
</feature>
<dbReference type="Gene3D" id="3.40.50.150">
    <property type="entry name" value="Vaccinia Virus protein VP39"/>
    <property type="match status" value="1"/>
</dbReference>
<sequence>MTMRLGGRLAGAIEVLDDIETRRRPVADALKDWGLSHRFAGSGDRAAIGNIVYDALRMKLSHAWLMDDDRAHSLGWAVLLRQWGMSLESLQADLEGDNFAPAPLSESQIQAFTSRNLSDAPLHVQGDIPDWVQPSFEQAFGDDWLAEAQALATRPTLDLRVNTLKANRDKVLKALDRSGAQASPIARFGMRVPAGEGPSRLPNVTAELSFQKGWFEVQDEGSQIVADLVTPREGDQVLDFCAGGGGKTLAMAAAMNNKGQVHAYDADRKRLAPIIERLKRAGTHNVQVHDSAKGLSNLRDRCDEVLVDAPCTGTGTWRRRPDTKWRLTDRNLQERITQQQEALTEASAFVRPGGALLYVTCSVLPEENDRQVQAFCEANPSFEIVSVMDDWTHLFGGSAPKPRSADGKTVTLSPASMDTDGFFFCRMRRRSS</sequence>
<dbReference type="EMBL" id="JACHGA010000004">
    <property type="protein sequence ID" value="MBB5276144.1"/>
    <property type="molecule type" value="Genomic_DNA"/>
</dbReference>
<keyword evidence="3 5" id="KW-0949">S-adenosyl-L-methionine</keyword>
<name>A0A7W8HPY7_9HYPH</name>
<evidence type="ECO:0000256" key="1">
    <source>
        <dbReference type="ARBA" id="ARBA00022603"/>
    </source>
</evidence>
<evidence type="ECO:0000256" key="4">
    <source>
        <dbReference type="ARBA" id="ARBA00022884"/>
    </source>
</evidence>
<dbReference type="InterPro" id="IPR049560">
    <property type="entry name" value="MeTrfase_RsmB-F_NOP2_cat"/>
</dbReference>
<dbReference type="PANTHER" id="PTHR22807">
    <property type="entry name" value="NOP2 YEAST -RELATED NOL1/NOP2/FMU SUN DOMAIN-CONTAINING"/>
    <property type="match status" value="1"/>
</dbReference>
<organism evidence="7 8">
    <name type="scientific">Rhizobium rosettiformans</name>
    <dbReference type="NCBI Taxonomy" id="1368430"/>
    <lineage>
        <taxon>Bacteria</taxon>
        <taxon>Pseudomonadati</taxon>
        <taxon>Pseudomonadota</taxon>
        <taxon>Alphaproteobacteria</taxon>
        <taxon>Hyphomicrobiales</taxon>
        <taxon>Rhizobiaceae</taxon>
        <taxon>Rhizobium/Agrobacterium group</taxon>
        <taxon>Rhizobium</taxon>
    </lineage>
</organism>
<dbReference type="InterPro" id="IPR001678">
    <property type="entry name" value="MeTrfase_RsmB-F_NOP2_dom"/>
</dbReference>
<comment type="similarity">
    <text evidence="5">Belongs to the class I-like SAM-binding methyltransferase superfamily. RsmB/NOP family.</text>
</comment>
<evidence type="ECO:0000256" key="5">
    <source>
        <dbReference type="PROSITE-ProRule" id="PRU01023"/>
    </source>
</evidence>
<dbReference type="PROSITE" id="PS51686">
    <property type="entry name" value="SAM_MT_RSMB_NOP"/>
    <property type="match status" value="1"/>
</dbReference>
<feature type="binding site" evidence="5">
    <location>
        <position position="265"/>
    </location>
    <ligand>
        <name>S-adenosyl-L-methionine</name>
        <dbReference type="ChEBI" id="CHEBI:59789"/>
    </ligand>
</feature>
<comment type="caution">
    <text evidence="5">Lacks conserved residue(s) required for the propagation of feature annotation.</text>
</comment>
<dbReference type="GO" id="GO:0003723">
    <property type="term" value="F:RNA binding"/>
    <property type="evidence" value="ECO:0007669"/>
    <property type="project" value="UniProtKB-UniRule"/>
</dbReference>
<dbReference type="Pfam" id="PF22458">
    <property type="entry name" value="RsmF-B_ferredox"/>
    <property type="match status" value="1"/>
</dbReference>
<dbReference type="PRINTS" id="PR02008">
    <property type="entry name" value="RCMTFAMILY"/>
</dbReference>
<dbReference type="Proteomes" id="UP000550895">
    <property type="component" value="Unassembled WGS sequence"/>
</dbReference>
<dbReference type="InterPro" id="IPR029063">
    <property type="entry name" value="SAM-dependent_MTases_sf"/>
</dbReference>